<sequence length="295" mass="32361">MLRAHDAHATFLFSLGPDHTGWALKRAFRPGFFSKVSRTSVLEHYGLKTLLYGVLLPAPDIGRDCANQMLSAQYAGFECGIHTWDHVRWQDSVRKHGASWTSRIMRRAEDRFRSVFGQPSLTHGAAGWQMNAHAFKEHDAAGFAYASDGRAMLRDDGSLLDARCGPHRIAGTNCVQLPTTLPTLDELLGRTIGGVTITTANIAAHLLKLTAGAGRDHVYTLHAELEGQKLSPIFEQLLSAWKAQGYQLASMADYYQKVKDSPLPDYPVSWGELPGRSGELIVADPTAARPGEPRG</sequence>
<dbReference type="InterPro" id="IPR002509">
    <property type="entry name" value="NODB_dom"/>
</dbReference>
<organism evidence="2 3">
    <name type="scientific">Massilia eurypsychrophila</name>
    <dbReference type="NCBI Taxonomy" id="1485217"/>
    <lineage>
        <taxon>Bacteria</taxon>
        <taxon>Pseudomonadati</taxon>
        <taxon>Pseudomonadota</taxon>
        <taxon>Betaproteobacteria</taxon>
        <taxon>Burkholderiales</taxon>
        <taxon>Oxalobacteraceae</taxon>
        <taxon>Telluria group</taxon>
        <taxon>Massilia</taxon>
    </lineage>
</organism>
<dbReference type="EMBL" id="PDOC01000028">
    <property type="protein sequence ID" value="PIL42400.1"/>
    <property type="molecule type" value="Genomic_DNA"/>
</dbReference>
<gene>
    <name evidence="2" type="ORF">CR105_24715</name>
</gene>
<dbReference type="Proteomes" id="UP000230390">
    <property type="component" value="Unassembled WGS sequence"/>
</dbReference>
<evidence type="ECO:0000259" key="1">
    <source>
        <dbReference type="PROSITE" id="PS51677"/>
    </source>
</evidence>
<dbReference type="PROSITE" id="PS51677">
    <property type="entry name" value="NODB"/>
    <property type="match status" value="1"/>
</dbReference>
<dbReference type="GO" id="GO:0016810">
    <property type="term" value="F:hydrolase activity, acting on carbon-nitrogen (but not peptide) bonds"/>
    <property type="evidence" value="ECO:0007669"/>
    <property type="project" value="InterPro"/>
</dbReference>
<comment type="caution">
    <text evidence="2">The sequence shown here is derived from an EMBL/GenBank/DDBJ whole genome shotgun (WGS) entry which is preliminary data.</text>
</comment>
<feature type="domain" description="NodB homology" evidence="1">
    <location>
        <begin position="1"/>
        <end position="249"/>
    </location>
</feature>
<keyword evidence="2" id="KW-0326">Glycosidase</keyword>
<evidence type="ECO:0000313" key="2">
    <source>
        <dbReference type="EMBL" id="PIL42400.1"/>
    </source>
</evidence>
<dbReference type="InterPro" id="IPR011330">
    <property type="entry name" value="Glyco_hydro/deAcase_b/a-brl"/>
</dbReference>
<keyword evidence="2" id="KW-0858">Xylan degradation</keyword>
<dbReference type="SUPFAM" id="SSF88713">
    <property type="entry name" value="Glycoside hydrolase/deacetylase"/>
    <property type="match status" value="1"/>
</dbReference>
<accession>A0A2G8T8M3</accession>
<dbReference type="GO" id="GO:0016798">
    <property type="term" value="F:hydrolase activity, acting on glycosyl bonds"/>
    <property type="evidence" value="ECO:0007669"/>
    <property type="project" value="UniProtKB-KW"/>
</dbReference>
<dbReference type="AlphaFoldDB" id="A0A2G8T8M3"/>
<protein>
    <submittedName>
        <fullName evidence="2">Xylanase</fullName>
    </submittedName>
</protein>
<dbReference type="GO" id="GO:0045493">
    <property type="term" value="P:xylan catabolic process"/>
    <property type="evidence" value="ECO:0007669"/>
    <property type="project" value="UniProtKB-KW"/>
</dbReference>
<keyword evidence="2" id="KW-0624">Polysaccharide degradation</keyword>
<dbReference type="OrthoDB" id="5589314at2"/>
<proteinExistence type="predicted"/>
<dbReference type="Gene3D" id="3.20.20.370">
    <property type="entry name" value="Glycoside hydrolase/deacetylase"/>
    <property type="match status" value="1"/>
</dbReference>
<keyword evidence="2" id="KW-0378">Hydrolase</keyword>
<name>A0A2G8T8M3_9BURK</name>
<keyword evidence="2" id="KW-0119">Carbohydrate metabolism</keyword>
<evidence type="ECO:0000313" key="3">
    <source>
        <dbReference type="Proteomes" id="UP000230390"/>
    </source>
</evidence>
<reference evidence="2 3" key="1">
    <citation type="submission" date="2017-10" db="EMBL/GenBank/DDBJ databases">
        <title>Massilia psychrophilum sp. nov., a novel purple-pigmented bacterium isolated from Tianshan glacier, Xinjiang Municipality, China.</title>
        <authorList>
            <person name="Wang H."/>
        </authorList>
    </citation>
    <scope>NUCLEOTIDE SEQUENCE [LARGE SCALE GENOMIC DNA]</scope>
    <source>
        <strain evidence="2 3">JCM 30074</strain>
    </source>
</reference>
<keyword evidence="3" id="KW-1185">Reference proteome</keyword>